<dbReference type="AlphaFoldDB" id="A0A9D2E2M5"/>
<dbReference type="EMBL" id="DXBV01000013">
    <property type="protein sequence ID" value="HIZ29824.1"/>
    <property type="molecule type" value="Genomic_DNA"/>
</dbReference>
<evidence type="ECO:0000313" key="3">
    <source>
        <dbReference type="Proteomes" id="UP000824035"/>
    </source>
</evidence>
<sequence>MTQRTMKKNLDEYASLTRQIAELEARKQAVAERIKAGMDGLEEVECGGYVARNKAVTTSRFDTKAFRAAYEFMYNDFCKPQTVQRFTVSAVA</sequence>
<evidence type="ECO:0000256" key="1">
    <source>
        <dbReference type="SAM" id="Coils"/>
    </source>
</evidence>
<reference evidence="2" key="2">
    <citation type="submission" date="2021-04" db="EMBL/GenBank/DDBJ databases">
        <authorList>
            <person name="Gilroy R."/>
        </authorList>
    </citation>
    <scope>NUCLEOTIDE SEQUENCE</scope>
    <source>
        <strain evidence="2">ChiGjej4B4-18154</strain>
    </source>
</reference>
<gene>
    <name evidence="2" type="ORF">H9813_01130</name>
</gene>
<accession>A0A9D2E2M5</accession>
<organism evidence="2 3">
    <name type="scientific">Candidatus Allofournierella merdipullorum</name>
    <dbReference type="NCBI Taxonomy" id="2838595"/>
    <lineage>
        <taxon>Bacteria</taxon>
        <taxon>Bacillati</taxon>
        <taxon>Bacillota</taxon>
        <taxon>Clostridia</taxon>
        <taxon>Eubacteriales</taxon>
        <taxon>Oscillospiraceae</taxon>
        <taxon>Allofournierella</taxon>
    </lineage>
</organism>
<name>A0A9D2E2M5_9FIRM</name>
<comment type="caution">
    <text evidence="2">The sequence shown here is derived from an EMBL/GenBank/DDBJ whole genome shotgun (WGS) entry which is preliminary data.</text>
</comment>
<evidence type="ECO:0000313" key="2">
    <source>
        <dbReference type="EMBL" id="HIZ29824.1"/>
    </source>
</evidence>
<proteinExistence type="predicted"/>
<protein>
    <submittedName>
        <fullName evidence="2">Uncharacterized protein</fullName>
    </submittedName>
</protein>
<reference evidence="2" key="1">
    <citation type="journal article" date="2021" name="PeerJ">
        <title>Extensive microbial diversity within the chicken gut microbiome revealed by metagenomics and culture.</title>
        <authorList>
            <person name="Gilroy R."/>
            <person name="Ravi A."/>
            <person name="Getino M."/>
            <person name="Pursley I."/>
            <person name="Horton D.L."/>
            <person name="Alikhan N.F."/>
            <person name="Baker D."/>
            <person name="Gharbi K."/>
            <person name="Hall N."/>
            <person name="Watson M."/>
            <person name="Adriaenssens E.M."/>
            <person name="Foster-Nyarko E."/>
            <person name="Jarju S."/>
            <person name="Secka A."/>
            <person name="Antonio M."/>
            <person name="Oren A."/>
            <person name="Chaudhuri R.R."/>
            <person name="La Ragione R."/>
            <person name="Hildebrand F."/>
            <person name="Pallen M.J."/>
        </authorList>
    </citation>
    <scope>NUCLEOTIDE SEQUENCE</scope>
    <source>
        <strain evidence="2">ChiGjej4B4-18154</strain>
    </source>
</reference>
<dbReference type="Proteomes" id="UP000824035">
    <property type="component" value="Unassembled WGS sequence"/>
</dbReference>
<feature type="coiled-coil region" evidence="1">
    <location>
        <begin position="6"/>
        <end position="33"/>
    </location>
</feature>
<keyword evidence="1" id="KW-0175">Coiled coil</keyword>